<sequence length="320" mass="35821">MCPIRLFTKDILALGLALSLSSCAMVESIRCLPHGEDVPFDVEKNKLESCLKSDKKDTAGDDDFEAGSIKHPVYCFPGDRSKPPVLLLHELPGLSGKTLEYARKLSQDFTVYVPLLFGKPNSQSNWHGLVITFGLNGEWRGLESGTSDVVPWLRAVVAEIERVHPQQRIGVIGNCLTGSLPLALLGNQKIHAVVLAQPTLPLNIFDNSSEARSSLGISKNEIAQAKQSSARIFYLRFEQDCIAKPEKRWKVWDLFTERGKFPDRVHKWVIPYEKHPVEHAHSTLIGEWRVGESGKATTDAHEEVRRFLLDPVTFESTSER</sequence>
<dbReference type="SUPFAM" id="SSF53474">
    <property type="entry name" value="alpha/beta-Hydrolases"/>
    <property type="match status" value="1"/>
</dbReference>
<dbReference type="RefSeq" id="WP_213043688.1">
    <property type="nucleotide sequence ID" value="NZ_CAJNBJ010000018.1"/>
</dbReference>
<keyword evidence="1" id="KW-0732">Signal</keyword>
<comment type="caution">
    <text evidence="2">The sequence shown here is derived from an EMBL/GenBank/DDBJ whole genome shotgun (WGS) entry which is preliminary data.</text>
</comment>
<proteinExistence type="predicted"/>
<organism evidence="2 3">
    <name type="scientific">Nitrospira defluvii</name>
    <dbReference type="NCBI Taxonomy" id="330214"/>
    <lineage>
        <taxon>Bacteria</taxon>
        <taxon>Pseudomonadati</taxon>
        <taxon>Nitrospirota</taxon>
        <taxon>Nitrospiria</taxon>
        <taxon>Nitrospirales</taxon>
        <taxon>Nitrospiraceae</taxon>
        <taxon>Nitrospira</taxon>
    </lineage>
</organism>
<evidence type="ECO:0000313" key="2">
    <source>
        <dbReference type="EMBL" id="CAE6785628.1"/>
    </source>
</evidence>
<accession>A0ABM8S352</accession>
<dbReference type="Proteomes" id="UP000675880">
    <property type="component" value="Unassembled WGS sequence"/>
</dbReference>
<protein>
    <recommendedName>
        <fullName evidence="4">Dienelactone hydrolase domain-containing protein</fullName>
    </recommendedName>
</protein>
<dbReference type="EMBL" id="CAJNBJ010000018">
    <property type="protein sequence ID" value="CAE6785628.1"/>
    <property type="molecule type" value="Genomic_DNA"/>
</dbReference>
<evidence type="ECO:0000313" key="3">
    <source>
        <dbReference type="Proteomes" id="UP000675880"/>
    </source>
</evidence>
<dbReference type="Gene3D" id="3.40.50.1820">
    <property type="entry name" value="alpha/beta hydrolase"/>
    <property type="match status" value="1"/>
</dbReference>
<keyword evidence="3" id="KW-1185">Reference proteome</keyword>
<name>A0ABM8S352_9BACT</name>
<dbReference type="InterPro" id="IPR029058">
    <property type="entry name" value="AB_hydrolase_fold"/>
</dbReference>
<feature type="chain" id="PRO_5046256706" description="Dienelactone hydrolase domain-containing protein" evidence="1">
    <location>
        <begin position="25"/>
        <end position="320"/>
    </location>
</feature>
<reference evidence="2 3" key="1">
    <citation type="submission" date="2021-02" db="EMBL/GenBank/DDBJ databases">
        <authorList>
            <person name="Han P."/>
        </authorList>
    </citation>
    <scope>NUCLEOTIDE SEQUENCE [LARGE SCALE GENOMIC DNA]</scope>
    <source>
        <strain evidence="2">Candidatus Nitrospira sp. ZN2</strain>
    </source>
</reference>
<gene>
    <name evidence="2" type="ORF">NSPZN2_50094</name>
</gene>
<evidence type="ECO:0008006" key="4">
    <source>
        <dbReference type="Google" id="ProtNLM"/>
    </source>
</evidence>
<evidence type="ECO:0000256" key="1">
    <source>
        <dbReference type="SAM" id="SignalP"/>
    </source>
</evidence>
<dbReference type="PROSITE" id="PS51257">
    <property type="entry name" value="PROKAR_LIPOPROTEIN"/>
    <property type="match status" value="1"/>
</dbReference>
<feature type="signal peptide" evidence="1">
    <location>
        <begin position="1"/>
        <end position="24"/>
    </location>
</feature>